<comment type="similarity">
    <text evidence="2">Belongs to the eukaryotic ribosomal protein P1/P2 family.</text>
</comment>
<sequence length="326" mass="34442">MLYTGTRTGAHVHRHAHMGTCTRARAHRHAHVYTHMHTRVHAHVCARTQAHPQAVLTCPAASSRSPRPPSPHTHRVPELGHSPLGPHTPRPTEHGHAHLTRRPRPPWHTPARSRKPGCRARSGSAQPATSCKVCGELSAAGAGRTGGGAGCGRPRGRRLRGARPRHPAPPPHPSWCPRRSLAGGGWGQMRAQPGGKERMRYVAAYLLAVLGGNESPTSKDLKKILDSVGIETDDERVNKVISELNGKNIEDVIAQGNGKLASMPAGGAVAVSAGGGSAAPAAGGAAPAAAICSTWSLQQEYCMSACRSCSSGVFNQRTLRSMQRCS</sequence>
<keyword evidence="4" id="KW-0687">Ribonucleoprotein</keyword>
<dbReference type="HAMAP" id="MF_01478">
    <property type="entry name" value="Ribosomal_L12_arch"/>
    <property type="match status" value="1"/>
</dbReference>
<evidence type="ECO:0000256" key="2">
    <source>
        <dbReference type="ARBA" id="ARBA00005436"/>
    </source>
</evidence>
<evidence type="ECO:0000256" key="1">
    <source>
        <dbReference type="ARBA" id="ARBA00003362"/>
    </source>
</evidence>
<evidence type="ECO:0000256" key="6">
    <source>
        <dbReference type="ARBA" id="ARBA00035443"/>
    </source>
</evidence>
<evidence type="ECO:0000313" key="9">
    <source>
        <dbReference type="Proteomes" id="UP000694424"/>
    </source>
</evidence>
<dbReference type="InterPro" id="IPR038716">
    <property type="entry name" value="P1/P2_N_sf"/>
</dbReference>
<protein>
    <recommendedName>
        <fullName evidence="5">Large ribosomal subunit protein P2</fullName>
    </recommendedName>
    <alternativeName>
        <fullName evidence="6">60S acidic ribosomal protein P2</fullName>
    </alternativeName>
</protein>
<dbReference type="GO" id="GO:0002182">
    <property type="term" value="P:cytoplasmic translational elongation"/>
    <property type="evidence" value="ECO:0007669"/>
    <property type="project" value="InterPro"/>
</dbReference>
<feature type="region of interest" description="Disordered" evidence="7">
    <location>
        <begin position="142"/>
        <end position="192"/>
    </location>
</feature>
<keyword evidence="3" id="KW-0689">Ribosomal protein</keyword>
<dbReference type="InterPro" id="IPR027534">
    <property type="entry name" value="Ribosomal_P1/P2"/>
</dbReference>
<dbReference type="PANTHER" id="PTHR21141:SF5">
    <property type="entry name" value="LARGE RIBOSOMAL SUBUNIT PROTEIN P2"/>
    <property type="match status" value="1"/>
</dbReference>
<dbReference type="Proteomes" id="UP000694424">
    <property type="component" value="Unplaced"/>
</dbReference>
<dbReference type="CDD" id="cd05833">
    <property type="entry name" value="Ribosomal_P2"/>
    <property type="match status" value="1"/>
</dbReference>
<evidence type="ECO:0000256" key="7">
    <source>
        <dbReference type="SAM" id="MobiDB-lite"/>
    </source>
</evidence>
<dbReference type="GO" id="GO:0022625">
    <property type="term" value="C:cytosolic large ribosomal subunit"/>
    <property type="evidence" value="ECO:0007669"/>
    <property type="project" value="InterPro"/>
</dbReference>
<dbReference type="Gene3D" id="1.10.10.1410">
    <property type="match status" value="1"/>
</dbReference>
<dbReference type="FunFam" id="1.10.10.1410:FF:000002">
    <property type="entry name" value="60S acidic ribosomal protein P2"/>
    <property type="match status" value="1"/>
</dbReference>
<accession>A0A8B9PJA5</accession>
<dbReference type="AlphaFoldDB" id="A0A8B9PJA5"/>
<dbReference type="PANTHER" id="PTHR21141">
    <property type="entry name" value="60S ACIDIC RIBOSOMAL PROTEIN FAMILY MEMBER"/>
    <property type="match status" value="1"/>
</dbReference>
<dbReference type="GO" id="GO:0003735">
    <property type="term" value="F:structural constituent of ribosome"/>
    <property type="evidence" value="ECO:0007669"/>
    <property type="project" value="InterPro"/>
</dbReference>
<feature type="compositionally biased region" description="Basic residues" evidence="7">
    <location>
        <begin position="154"/>
        <end position="166"/>
    </location>
</feature>
<proteinExistence type="inferred from homology"/>
<comment type="function">
    <text evidence="1">Plays an important role in the elongation step of protein synthesis.</text>
</comment>
<feature type="compositionally biased region" description="Gly residues" evidence="7">
    <location>
        <begin position="143"/>
        <end position="153"/>
    </location>
</feature>
<dbReference type="InterPro" id="IPR044076">
    <property type="entry name" value="Ribosomal_P2"/>
</dbReference>
<reference evidence="8" key="2">
    <citation type="submission" date="2025-09" db="UniProtKB">
        <authorList>
            <consortium name="Ensembl"/>
        </authorList>
    </citation>
    <scope>IDENTIFICATION</scope>
</reference>
<dbReference type="Ensembl" id="ENSAOWT00000011995.1">
    <property type="protein sequence ID" value="ENSAOWP00000010554.1"/>
    <property type="gene ID" value="ENSAOWG00000007274.1"/>
</dbReference>
<organism evidence="8 9">
    <name type="scientific">Apteryx owenii</name>
    <name type="common">Little spotted kiwi</name>
    <dbReference type="NCBI Taxonomy" id="8824"/>
    <lineage>
        <taxon>Eukaryota</taxon>
        <taxon>Metazoa</taxon>
        <taxon>Chordata</taxon>
        <taxon>Craniata</taxon>
        <taxon>Vertebrata</taxon>
        <taxon>Euteleostomi</taxon>
        <taxon>Archelosauria</taxon>
        <taxon>Archosauria</taxon>
        <taxon>Dinosauria</taxon>
        <taxon>Saurischia</taxon>
        <taxon>Theropoda</taxon>
        <taxon>Coelurosauria</taxon>
        <taxon>Aves</taxon>
        <taxon>Palaeognathae</taxon>
        <taxon>Apterygiformes</taxon>
        <taxon>Apterygidae</taxon>
        <taxon>Apteryx</taxon>
    </lineage>
</organism>
<evidence type="ECO:0000256" key="5">
    <source>
        <dbReference type="ARBA" id="ARBA00035301"/>
    </source>
</evidence>
<reference evidence="8" key="1">
    <citation type="submission" date="2025-08" db="UniProtKB">
        <authorList>
            <consortium name="Ensembl"/>
        </authorList>
    </citation>
    <scope>IDENTIFICATION</scope>
</reference>
<evidence type="ECO:0000256" key="3">
    <source>
        <dbReference type="ARBA" id="ARBA00022980"/>
    </source>
</evidence>
<keyword evidence="9" id="KW-1185">Reference proteome</keyword>
<evidence type="ECO:0000256" key="4">
    <source>
        <dbReference type="ARBA" id="ARBA00023274"/>
    </source>
</evidence>
<feature type="compositionally biased region" description="Basic residues" evidence="7">
    <location>
        <begin position="97"/>
        <end position="118"/>
    </location>
</feature>
<name>A0A8B9PJA5_APTOW</name>
<feature type="region of interest" description="Disordered" evidence="7">
    <location>
        <begin position="57"/>
        <end position="130"/>
    </location>
</feature>
<evidence type="ECO:0000313" key="8">
    <source>
        <dbReference type="Ensembl" id="ENSAOWP00000010554.1"/>
    </source>
</evidence>
<dbReference type="Pfam" id="PF00428">
    <property type="entry name" value="Ribosomal_60s"/>
    <property type="match status" value="1"/>
</dbReference>